<dbReference type="Pfam" id="PF25023">
    <property type="entry name" value="TEN_YD-shell"/>
    <property type="match status" value="1"/>
</dbReference>
<dbReference type="PANTHER" id="PTHR32305:SF15">
    <property type="entry name" value="PROTEIN RHSA-RELATED"/>
    <property type="match status" value="1"/>
</dbReference>
<keyword evidence="1" id="KW-0677">Repeat</keyword>
<gene>
    <name evidence="3" type="ORF">THTE_3451</name>
</gene>
<dbReference type="AlphaFoldDB" id="A0A286RJB7"/>
<sequence length="289" mass="32200">MAEKAVDGGTPDLVQWTLTDHLNTVRDIAKYDSGSDMTTVVNHLIYDAFGKVTSESNAAVDSLFLFTARPFDTDTGLQNNLNRWYDAHVGRWLSEDPIGFASGDANLYRYGGNVPQRLADPDGLKAIPSGVKYCTGFIKGDPLWGRVPSHWFITIDGQGWGFFEERLNVVGQGDIRDNDLEVYPEADPATIAHGHGYSVCVEVMIFDECYDKAAFQQGVREFVSQTKSTPGRYIAGVRDCRWFARSAITAGLLKGRRKDLSFWNCIKCSFVYQADLELWAGIRSGRRGD</sequence>
<accession>A0A286RJB7</accession>
<dbReference type="InterPro" id="IPR050708">
    <property type="entry name" value="T6SS_VgrG/RHS"/>
</dbReference>
<evidence type="ECO:0000313" key="3">
    <source>
        <dbReference type="EMBL" id="ASV76053.1"/>
    </source>
</evidence>
<dbReference type="InterPro" id="IPR022385">
    <property type="entry name" value="Rhs_assc_core"/>
</dbReference>
<proteinExistence type="predicted"/>
<evidence type="ECO:0000313" key="4">
    <source>
        <dbReference type="Proteomes" id="UP000215086"/>
    </source>
</evidence>
<protein>
    <recommendedName>
        <fullName evidence="2">Teneurin-like YD-shell domain-containing protein</fullName>
    </recommendedName>
</protein>
<feature type="domain" description="Teneurin-like YD-shell" evidence="2">
    <location>
        <begin position="18"/>
        <end position="112"/>
    </location>
</feature>
<evidence type="ECO:0000259" key="2">
    <source>
        <dbReference type="Pfam" id="PF25023"/>
    </source>
</evidence>
<dbReference type="NCBIfam" id="TIGR03696">
    <property type="entry name" value="Rhs_assc_core"/>
    <property type="match status" value="1"/>
</dbReference>
<dbReference type="Proteomes" id="UP000215086">
    <property type="component" value="Chromosome"/>
</dbReference>
<dbReference type="KEGG" id="ttf:THTE_3451"/>
<reference evidence="3 4" key="1">
    <citation type="journal article" name="Front. Microbiol.">
        <title>Sugar Metabolism of the First Thermophilic Planctomycete Thermogutta terrifontis: Comparative Genomic and Transcriptomic Approaches.</title>
        <authorList>
            <person name="Elcheninov A.G."/>
            <person name="Menzel P."/>
            <person name="Gudbergsdottir S.R."/>
            <person name="Slesarev A.I."/>
            <person name="Kadnikov V.V."/>
            <person name="Krogh A."/>
            <person name="Bonch-Osmolovskaya E.A."/>
            <person name="Peng X."/>
            <person name="Kublanov I.V."/>
        </authorList>
    </citation>
    <scope>NUCLEOTIDE SEQUENCE [LARGE SCALE GENOMIC DNA]</scope>
    <source>
        <strain evidence="3 4">R1</strain>
    </source>
</reference>
<organism evidence="3 4">
    <name type="scientific">Thermogutta terrifontis</name>
    <dbReference type="NCBI Taxonomy" id="1331910"/>
    <lineage>
        <taxon>Bacteria</taxon>
        <taxon>Pseudomonadati</taxon>
        <taxon>Planctomycetota</taxon>
        <taxon>Planctomycetia</taxon>
        <taxon>Pirellulales</taxon>
        <taxon>Thermoguttaceae</taxon>
        <taxon>Thermogutta</taxon>
    </lineage>
</organism>
<dbReference type="EMBL" id="CP018477">
    <property type="protein sequence ID" value="ASV76053.1"/>
    <property type="molecule type" value="Genomic_DNA"/>
</dbReference>
<evidence type="ECO:0000256" key="1">
    <source>
        <dbReference type="ARBA" id="ARBA00022737"/>
    </source>
</evidence>
<name>A0A286RJB7_9BACT</name>
<dbReference type="OrthoDB" id="292779at2"/>
<keyword evidence="4" id="KW-1185">Reference proteome</keyword>
<dbReference type="Gene3D" id="2.180.10.10">
    <property type="entry name" value="RHS repeat-associated core"/>
    <property type="match status" value="1"/>
</dbReference>
<dbReference type="InterPro" id="IPR056823">
    <property type="entry name" value="TEN-like_YD-shell"/>
</dbReference>
<dbReference type="PANTHER" id="PTHR32305">
    <property type="match status" value="1"/>
</dbReference>
<dbReference type="RefSeq" id="WP_095415924.1">
    <property type="nucleotide sequence ID" value="NZ_CP018477.1"/>
</dbReference>